<accession>A0ABV4EEP5</accession>
<evidence type="ECO:0000256" key="3">
    <source>
        <dbReference type="ARBA" id="ARBA00022913"/>
    </source>
</evidence>
<evidence type="ECO:0000256" key="5">
    <source>
        <dbReference type="SAM" id="MobiDB-lite"/>
    </source>
</evidence>
<dbReference type="Pfam" id="PF04829">
    <property type="entry name" value="PT-VENN"/>
    <property type="match status" value="1"/>
</dbReference>
<evidence type="ECO:0000259" key="7">
    <source>
        <dbReference type="Pfam" id="PF15526"/>
    </source>
</evidence>
<evidence type="ECO:0000256" key="4">
    <source>
        <dbReference type="ARBA" id="ARBA00023026"/>
    </source>
</evidence>
<proteinExistence type="predicted"/>
<sequence length="399" mass="41318">SDIVRTQGQIAGEKAKLDPKLLAAAKTQLEEKARQNGVKTAPGYDDIAKQAYTNAMAPWGTGSALQQGISAATAAASALAGGNVAGAVAGGAAPYLAGASGGAAGEYIAQQLYPGVDRADLSEEQRQTTSALGKLAAGLAGGLAGDSAGAAVTGAQAGKNALENNNLLQPPRATPVPVPGLPLSPGDKVVQNANNIIASELDKTLKRSGTEADTPPITDGRAIVEARDDTAKSRNPKVAHNQQHQDGSSNKTETAPVNDDLTGGKLVNPFHDENKRTSLVTPDRSGEQGPGNTGNSDGLPDTGGNTTVTPIPEYNKDDLAYLALRGKEAQETASNLGFERKIIAPKAPFNSLGQPVFFDGKTYITPDVDSHNVTNGWKMFDRKGKRMGTYDSDLKRVKD</sequence>
<feature type="compositionally biased region" description="Polar residues" evidence="5">
    <location>
        <begin position="240"/>
        <end position="255"/>
    </location>
</feature>
<evidence type="ECO:0000256" key="2">
    <source>
        <dbReference type="ARBA" id="ARBA00022656"/>
    </source>
</evidence>
<dbReference type="InterPro" id="IPR006914">
    <property type="entry name" value="VENN_dom"/>
</dbReference>
<feature type="non-terminal residue" evidence="8">
    <location>
        <position position="1"/>
    </location>
</feature>
<keyword evidence="3" id="KW-1266">Target cell cytoplasm</keyword>
<protein>
    <submittedName>
        <fullName evidence="8">VENN motif pre-toxin domain-containing protein</fullName>
    </submittedName>
</protein>
<reference evidence="8 9" key="1">
    <citation type="submission" date="2024-07" db="EMBL/GenBank/DDBJ databases">
        <authorList>
            <person name="Hebao G."/>
        </authorList>
    </citation>
    <scope>NUCLEOTIDE SEQUENCE [LARGE SCALE GENOMIC DNA]</scope>
    <source>
        <strain evidence="8 9">ACCC 02193</strain>
    </source>
</reference>
<evidence type="ECO:0000313" key="9">
    <source>
        <dbReference type="Proteomes" id="UP001565243"/>
    </source>
</evidence>
<keyword evidence="2" id="KW-0800">Toxin</keyword>
<dbReference type="InterPro" id="IPR028190">
    <property type="entry name" value="Ntox21"/>
</dbReference>
<dbReference type="EMBL" id="JBGFFX010000025">
    <property type="protein sequence ID" value="MEY8773410.1"/>
    <property type="molecule type" value="Genomic_DNA"/>
</dbReference>
<dbReference type="InterPro" id="IPR038181">
    <property type="entry name" value="Ntox21_sf"/>
</dbReference>
<evidence type="ECO:0000259" key="6">
    <source>
        <dbReference type="Pfam" id="PF04829"/>
    </source>
</evidence>
<gene>
    <name evidence="8" type="ORF">AB6T85_23685</name>
</gene>
<dbReference type="RefSeq" id="WP_369897048.1">
    <property type="nucleotide sequence ID" value="NZ_JBGFFX010000025.1"/>
</dbReference>
<dbReference type="CDD" id="cd20685">
    <property type="entry name" value="CdiA-CT_Ecl_RNase-like"/>
    <property type="match status" value="1"/>
</dbReference>
<keyword evidence="9" id="KW-1185">Reference proteome</keyword>
<comment type="caution">
    <text evidence="8">The sequence shown here is derived from an EMBL/GenBank/DDBJ whole genome shotgun (WGS) entry which is preliminary data.</text>
</comment>
<name>A0ABV4EEP5_9GAMM</name>
<feature type="region of interest" description="Disordered" evidence="5">
    <location>
        <begin position="228"/>
        <end position="312"/>
    </location>
</feature>
<evidence type="ECO:0000256" key="1">
    <source>
        <dbReference type="ARBA" id="ARBA00004219"/>
    </source>
</evidence>
<evidence type="ECO:0000313" key="8">
    <source>
        <dbReference type="EMBL" id="MEY8773410.1"/>
    </source>
</evidence>
<dbReference type="Gene3D" id="3.10.380.20">
    <property type="entry name" value="Novel toxin 21 (CdiA), C-terminal domain"/>
    <property type="match status" value="1"/>
</dbReference>
<feature type="domain" description="Novel toxin 21" evidence="7">
    <location>
        <begin position="350"/>
        <end position="397"/>
    </location>
</feature>
<dbReference type="Pfam" id="PF15526">
    <property type="entry name" value="Ntox21"/>
    <property type="match status" value="1"/>
</dbReference>
<dbReference type="Proteomes" id="UP001565243">
    <property type="component" value="Unassembled WGS sequence"/>
</dbReference>
<organism evidence="8 9">
    <name type="scientific">Erwinia aeris</name>
    <dbReference type="NCBI Taxonomy" id="3239803"/>
    <lineage>
        <taxon>Bacteria</taxon>
        <taxon>Pseudomonadati</taxon>
        <taxon>Pseudomonadota</taxon>
        <taxon>Gammaproteobacteria</taxon>
        <taxon>Enterobacterales</taxon>
        <taxon>Erwiniaceae</taxon>
        <taxon>Erwinia</taxon>
    </lineage>
</organism>
<feature type="domain" description="VENN motif-containing" evidence="6">
    <location>
        <begin position="120"/>
        <end position="167"/>
    </location>
</feature>
<comment type="subcellular location">
    <subcellularLocation>
        <location evidence="1">Target cell</location>
        <location evidence="1">Target cell cytoplasm</location>
    </subcellularLocation>
</comment>
<keyword evidence="4" id="KW-0843">Virulence</keyword>